<sequence>MMSTVWDSEEFRAKLLEAKNHLRNLAGDQERTKWKELYAMGIITPLLDEVGADPAVIVGGQAVELYTSGSYKTADIDLVMIRDDLARELFELMGFEKTFDRRHYYVKELDMPIEIFSDTLAGSKDKVVKLTTPEGYCYVIGIEDLVLDRLKAALYWNDRRSEEWAIYLLSAQMDQIDMDYLVEAAIREDSDLAAKLKKTLSWIEENNR</sequence>
<comment type="caution">
    <text evidence="1">The sequence shown here is derived from an EMBL/GenBank/DDBJ whole genome shotgun (WGS) entry which is preliminary data.</text>
</comment>
<evidence type="ECO:0000313" key="1">
    <source>
        <dbReference type="EMBL" id="MFD1175053.1"/>
    </source>
</evidence>
<dbReference type="RefSeq" id="WP_379316024.1">
    <property type="nucleotide sequence ID" value="NZ_JBHTLM010000001.1"/>
</dbReference>
<protein>
    <recommendedName>
        <fullName evidence="3">Nucleotidyltransferase family protein</fullName>
    </recommendedName>
</protein>
<evidence type="ECO:0000313" key="2">
    <source>
        <dbReference type="Proteomes" id="UP001597262"/>
    </source>
</evidence>
<organism evidence="1 2">
    <name type="scientific">Paenibacillus puldeungensis</name>
    <dbReference type="NCBI Taxonomy" id="696536"/>
    <lineage>
        <taxon>Bacteria</taxon>
        <taxon>Bacillati</taxon>
        <taxon>Bacillota</taxon>
        <taxon>Bacilli</taxon>
        <taxon>Bacillales</taxon>
        <taxon>Paenibacillaceae</taxon>
        <taxon>Paenibacillus</taxon>
    </lineage>
</organism>
<reference evidence="2" key="1">
    <citation type="journal article" date="2019" name="Int. J. Syst. Evol. Microbiol.">
        <title>The Global Catalogue of Microorganisms (GCM) 10K type strain sequencing project: providing services to taxonomists for standard genome sequencing and annotation.</title>
        <authorList>
            <consortium name="The Broad Institute Genomics Platform"/>
            <consortium name="The Broad Institute Genome Sequencing Center for Infectious Disease"/>
            <person name="Wu L."/>
            <person name="Ma J."/>
        </authorList>
    </citation>
    <scope>NUCLEOTIDE SEQUENCE [LARGE SCALE GENOMIC DNA]</scope>
    <source>
        <strain evidence="2">CCUG 59189</strain>
    </source>
</reference>
<dbReference type="EMBL" id="JBHTLM010000001">
    <property type="protein sequence ID" value="MFD1175053.1"/>
    <property type="molecule type" value="Genomic_DNA"/>
</dbReference>
<evidence type="ECO:0008006" key="3">
    <source>
        <dbReference type="Google" id="ProtNLM"/>
    </source>
</evidence>
<name>A0ABW3RRE6_9BACL</name>
<proteinExistence type="predicted"/>
<keyword evidence="2" id="KW-1185">Reference proteome</keyword>
<gene>
    <name evidence="1" type="ORF">ACFQ3W_01850</name>
</gene>
<dbReference type="Proteomes" id="UP001597262">
    <property type="component" value="Unassembled WGS sequence"/>
</dbReference>
<accession>A0ABW3RRE6</accession>